<feature type="chain" id="PRO_5007842123" evidence="1">
    <location>
        <begin position="20"/>
        <end position="530"/>
    </location>
</feature>
<keyword evidence="3" id="KW-1185">Reference proteome</keyword>
<sequence>MKKRLLLPLALLISLISFAQSTDLDKETLTVSYVKLPSEPILDDTKRTYSSSSSSIRISGFSKVKSPGTLDISYRFNGTKSSEVNIEKITHEKKDDDGNVVSTTYTYKAKSSISSSATINVINAANGESYEKGFSDSNSYESKEFDSYYKAERHYKTNKYDIRSSHGSKHKGNIKRSIRSYLDRRYGYVPYTTSSEFLWILGSKKHPEFQKHHEAHEKVKAAFAKMKYDEPLDDVKKEVEPVIEYFNSIIPNYPGTKRKMRKVKYASYYNIANIYYYLDMPEKVKEYAQKLIENDYDKKDGKKYIKYADNLIKTLEVNKMKTRHMKVLTEDLSNIPDEEEEVEEKPAAAPAGIEVNQAYLITKKGDTTLVDIKTEDIVKIGFDLKTVEYDNNKSPIGTRVQAAKNCQELLFVDGLHYRNIKFKESALKGDAVDAGQMLAGATDKLCKVLFESDKINLYIFNNKELVILPTGAEKGKSTMGTSFVFGFKKNLAKFAEGCPAVIEKAKSKGYKNTKESLLEYCQELTKCEVK</sequence>
<dbReference type="OrthoDB" id="997414at2"/>
<evidence type="ECO:0000313" key="2">
    <source>
        <dbReference type="EMBL" id="KZS42753.1"/>
    </source>
</evidence>
<proteinExistence type="predicted"/>
<evidence type="ECO:0000256" key="1">
    <source>
        <dbReference type="SAM" id="SignalP"/>
    </source>
</evidence>
<evidence type="ECO:0000313" key="3">
    <source>
        <dbReference type="Proteomes" id="UP000076715"/>
    </source>
</evidence>
<feature type="signal peptide" evidence="1">
    <location>
        <begin position="1"/>
        <end position="19"/>
    </location>
</feature>
<dbReference type="Proteomes" id="UP000076715">
    <property type="component" value="Unassembled WGS sequence"/>
</dbReference>
<reference evidence="2 3" key="1">
    <citation type="submission" date="2016-01" db="EMBL/GenBank/DDBJ databases">
        <title>The draft genome sequence of Aquimarina sp. RZW4-3-2.</title>
        <authorList>
            <person name="Wang Y."/>
        </authorList>
    </citation>
    <scope>NUCLEOTIDE SEQUENCE [LARGE SCALE GENOMIC DNA]</scope>
    <source>
        <strain evidence="2 3">RZW4-3-2</strain>
    </source>
</reference>
<gene>
    <name evidence="2" type="ORF">AWE51_15380</name>
</gene>
<comment type="caution">
    <text evidence="2">The sequence shown here is derived from an EMBL/GenBank/DDBJ whole genome shotgun (WGS) entry which is preliminary data.</text>
</comment>
<protein>
    <submittedName>
        <fullName evidence="2">Uncharacterized protein</fullName>
    </submittedName>
</protein>
<accession>A0A163CTK0</accession>
<dbReference type="EMBL" id="LQRT01000001">
    <property type="protein sequence ID" value="KZS42753.1"/>
    <property type="molecule type" value="Genomic_DNA"/>
</dbReference>
<keyword evidence="1" id="KW-0732">Signal</keyword>
<dbReference type="AlphaFoldDB" id="A0A163CTK0"/>
<organism evidence="2 3">
    <name type="scientific">Aquimarina aggregata</name>
    <dbReference type="NCBI Taxonomy" id="1642818"/>
    <lineage>
        <taxon>Bacteria</taxon>
        <taxon>Pseudomonadati</taxon>
        <taxon>Bacteroidota</taxon>
        <taxon>Flavobacteriia</taxon>
        <taxon>Flavobacteriales</taxon>
        <taxon>Flavobacteriaceae</taxon>
        <taxon>Aquimarina</taxon>
    </lineage>
</organism>
<name>A0A163CTK0_9FLAO</name>
<dbReference type="RefSeq" id="WP_066307754.1">
    <property type="nucleotide sequence ID" value="NZ_CANLSS010000010.1"/>
</dbReference>